<name>A0ACD1I9Z1_9EURO</name>
<gene>
    <name evidence="1" type="ORF">BO79DRAFT_288421</name>
</gene>
<dbReference type="Proteomes" id="UP000249748">
    <property type="component" value="Unassembled WGS sequence"/>
</dbReference>
<evidence type="ECO:0000313" key="1">
    <source>
        <dbReference type="EMBL" id="RAK87279.1"/>
    </source>
</evidence>
<accession>A0ACD1I9Z1</accession>
<keyword evidence="2" id="KW-1185">Reference proteome</keyword>
<reference evidence="1" key="1">
    <citation type="submission" date="2018-02" db="EMBL/GenBank/DDBJ databases">
        <title>The genomes of Aspergillus section Nigri reveals drivers in fungal speciation.</title>
        <authorList>
            <consortium name="DOE Joint Genome Institute"/>
            <person name="Vesth T.C."/>
            <person name="Nybo J."/>
            <person name="Theobald S."/>
            <person name="Brandl J."/>
            <person name="Frisvad J.C."/>
            <person name="Nielsen K.F."/>
            <person name="Lyhne E.K."/>
            <person name="Kogle M.E."/>
            <person name="Kuo A."/>
            <person name="Riley R."/>
            <person name="Clum A."/>
            <person name="Nolan M."/>
            <person name="Lipzen A."/>
            <person name="Salamov A."/>
            <person name="Henrissat B."/>
            <person name="Wiebenga A."/>
            <person name="De vries R.P."/>
            <person name="Grigoriev I.V."/>
            <person name="Mortensen U.H."/>
            <person name="Andersen M.R."/>
            <person name="Baker S.E."/>
        </authorList>
    </citation>
    <scope>NUCLEOTIDE SEQUENCE</scope>
    <source>
        <strain evidence="1">CBS 115574</strain>
    </source>
</reference>
<sequence>MSSQTTSEGLPLAANIFGFGVAALVGGRAFIAIVNRLRHRQLTLDTMIQTDGYEDCDGIAQPHSFKKFSDKPPRVALAIGTGIGVWLSLSEVVVFHIVSASTGDFTRWMRLGAWGTLALSTVAVWMEDECTLRFRHGLQTSIGCVAMMVLLVEDQYRCYEALDFSFLPWFFLLGQCCAALGACMAGATLPRRPDVFRNGTVVDRKGSTTFLDQLFFGWVGQLLSAGQKDELEISHLPELEYNSRSPQLFQTFSQQYTASSKSLWKVLFFSHRKALFIQLVLTFLNGTMAFVPQFFILGILQRLETDPDDPWLWLFVLGLGASTIVSALIENWNLYVSSNLIAVRLQEQLSTVIYDKALRCRAVNNVGMDSQSASTTSPSSQGTMNLVAVDAKKVADFSAVGFHLYEAPLKLIIAALSIGRLLGPQCLLVGGLVLLFVSAGNFYSVSQFSKQQRGLLRSRDSKMGIINEVLQGIRQVKLSALEEKWEDRINESRGKELHNQWQVFKWELLMFVAYNITPVAVSAACLGTYALLHNDMPASLAFTSVSLLGALETPLAVLPQILLNATGAQISLRRIERFLRTPDRDVDIAPADGVVLDQATICWNENQYTKCFSLKDMSLTFPYGALSIITGPSGSGKSLVLAAILGECEFLHGSVRRSPSLAVAYVAQEPCLKDGTIRDNILYGLPFQQERYRRVLFACSLNSDIDSLVLKDETPMDDQGSNLSGGQKWRISLARALYSDAEIIVLDDIFSSIDSHTAQHLYQYALTGSLAEGRTRILATYHLELCLPRAEYVVALDANGLQYAGPRQNLRDMGIFMHMAQAAAGVERASHMKKGSLVSNVQSSENWIGTLLPSEQEQLEDSARQDDLHGVANTRNQKWRNRQRVFRLTDAKYLCLLVLFLHLSYGGLAVGRGLWMMIWSNSTNKSRSTEDMDTKGAQSTGVNIMWFLSIYLLLSICSCIVAISRSFLAVRITLKMSRRLFEKFLSSVLRAPLQWLDQIPAGNILNNFSADFSLIDSRLPYDLNYALGVVFDLLSIVLAASLVNVWLNLLSACSLLLAFYYGQLFIKKIRAIKELESTMRSPVLHHLCATMDGIMTVRAYRQEETYRKEMYAKIDRHCRASWCLWLLTRWIAVRASTIGAAFTTAASILVLSSNGITASTAGFAITFIMRYSGVMSQVIRQYANLEISLNSVERVSWSLDIPAEKYDSTDQMPESWPADGQVDVSELTVCYSPDFPPVLSDLSFSVPPNSRVGVVGRTGAGKSSLAMALFRFLEAQQGSIHVAGVDISTIPLRQLRTRLAIVPQDPILFSGTIRSNLDPFDEHSDQELLSALRRVHWTIPDADHDGNRPGSPLIKLDEDDDSREDLLDFLELQYQHPPSILNTAVTERGANFSQGQRQCLCLARAILRRPKVLVLDEATSAIDKATDAVIQRSIRSEFGHNDSSLLVIAHRISTIVDFDRVLVLDAGRVIEYGTPQELVSNQNGVFRSLVESSVERDELLETMHAAARMHFIGGIYAAETYLAKR</sequence>
<dbReference type="EMBL" id="KZ824555">
    <property type="protein sequence ID" value="RAK87279.1"/>
    <property type="molecule type" value="Genomic_DNA"/>
</dbReference>
<organism evidence="1 2">
    <name type="scientific">Aspergillus costaricaensis CBS 115574</name>
    <dbReference type="NCBI Taxonomy" id="1448317"/>
    <lineage>
        <taxon>Eukaryota</taxon>
        <taxon>Fungi</taxon>
        <taxon>Dikarya</taxon>
        <taxon>Ascomycota</taxon>
        <taxon>Pezizomycotina</taxon>
        <taxon>Eurotiomycetes</taxon>
        <taxon>Eurotiomycetidae</taxon>
        <taxon>Eurotiales</taxon>
        <taxon>Aspergillaceae</taxon>
        <taxon>Aspergillus</taxon>
        <taxon>Aspergillus subgen. Circumdati</taxon>
    </lineage>
</organism>
<evidence type="ECO:0000313" key="2">
    <source>
        <dbReference type="Proteomes" id="UP000249748"/>
    </source>
</evidence>
<protein>
    <submittedName>
        <fullName evidence="1">ABC transporter family protein</fullName>
    </submittedName>
</protein>
<proteinExistence type="predicted"/>